<evidence type="ECO:0000313" key="7">
    <source>
        <dbReference type="EMBL" id="CCY75400.1"/>
    </source>
</evidence>
<accession>R5L878</accession>
<dbReference type="Proteomes" id="UP000018300">
    <property type="component" value="Unassembled WGS sequence"/>
</dbReference>
<dbReference type="PANTHER" id="PTHR30250">
    <property type="entry name" value="PST FAMILY PREDICTED COLANIC ACID TRANSPORTER"/>
    <property type="match status" value="1"/>
</dbReference>
<feature type="transmembrane region" description="Helical" evidence="6">
    <location>
        <begin position="401"/>
        <end position="420"/>
    </location>
</feature>
<dbReference type="Pfam" id="PF01943">
    <property type="entry name" value="Polysacc_synt"/>
    <property type="match status" value="1"/>
</dbReference>
<feature type="transmembrane region" description="Helical" evidence="6">
    <location>
        <begin position="493"/>
        <end position="514"/>
    </location>
</feature>
<dbReference type="InterPro" id="IPR050833">
    <property type="entry name" value="Poly_Biosynth_Transport"/>
</dbReference>
<dbReference type="InterPro" id="IPR002797">
    <property type="entry name" value="Polysacc_synth"/>
</dbReference>
<feature type="transmembrane region" description="Helical" evidence="6">
    <location>
        <begin position="91"/>
        <end position="111"/>
    </location>
</feature>
<feature type="transmembrane region" description="Helical" evidence="6">
    <location>
        <begin position="369"/>
        <end position="389"/>
    </location>
</feature>
<feature type="transmembrane region" description="Helical" evidence="6">
    <location>
        <begin position="426"/>
        <end position="447"/>
    </location>
</feature>
<keyword evidence="3 6" id="KW-0812">Transmembrane</keyword>
<evidence type="ECO:0000313" key="8">
    <source>
        <dbReference type="Proteomes" id="UP000018300"/>
    </source>
</evidence>
<keyword evidence="4 6" id="KW-1133">Transmembrane helix</keyword>
<feature type="transmembrane region" description="Helical" evidence="6">
    <location>
        <begin position="51"/>
        <end position="70"/>
    </location>
</feature>
<feature type="transmembrane region" description="Helical" evidence="6">
    <location>
        <begin position="298"/>
        <end position="317"/>
    </location>
</feature>
<dbReference type="GO" id="GO:0005886">
    <property type="term" value="C:plasma membrane"/>
    <property type="evidence" value="ECO:0007669"/>
    <property type="project" value="UniProtKB-SubCell"/>
</dbReference>
<comment type="caution">
    <text evidence="7">The sequence shown here is derived from an EMBL/GenBank/DDBJ whole genome shotgun (WGS) entry which is preliminary data.</text>
</comment>
<feature type="transmembrane region" description="Helical" evidence="6">
    <location>
        <begin position="123"/>
        <end position="143"/>
    </location>
</feature>
<evidence type="ECO:0000256" key="4">
    <source>
        <dbReference type="ARBA" id="ARBA00022989"/>
    </source>
</evidence>
<proteinExistence type="predicted"/>
<feature type="transmembrane region" description="Helical" evidence="6">
    <location>
        <begin position="239"/>
        <end position="258"/>
    </location>
</feature>
<feature type="transmembrane region" description="Helical" evidence="6">
    <location>
        <begin position="337"/>
        <end position="357"/>
    </location>
</feature>
<evidence type="ECO:0000256" key="6">
    <source>
        <dbReference type="SAM" id="Phobius"/>
    </source>
</evidence>
<feature type="transmembrane region" description="Helical" evidence="6">
    <location>
        <begin position="164"/>
        <end position="183"/>
    </location>
</feature>
<gene>
    <name evidence="7" type="ORF">BN569_01505</name>
</gene>
<dbReference type="PANTHER" id="PTHR30250:SF21">
    <property type="entry name" value="LIPID II FLIPPASE MURJ"/>
    <property type="match status" value="1"/>
</dbReference>
<feature type="transmembrane region" description="Helical" evidence="6">
    <location>
        <begin position="14"/>
        <end position="31"/>
    </location>
</feature>
<feature type="transmembrane region" description="Helical" evidence="6">
    <location>
        <begin position="459"/>
        <end position="481"/>
    </location>
</feature>
<dbReference type="PIRSF" id="PIRSF038958">
    <property type="entry name" value="PG_synth_SpoVB"/>
    <property type="match status" value="1"/>
</dbReference>
<dbReference type="InterPro" id="IPR024923">
    <property type="entry name" value="PG_synth_SpoVB"/>
</dbReference>
<organism evidence="7 8">
    <name type="scientific">Eshraghiella crossota CAG:259</name>
    <dbReference type="NCBI Taxonomy" id="1263062"/>
    <lineage>
        <taxon>Bacteria</taxon>
        <taxon>Bacillati</taxon>
        <taxon>Bacillota</taxon>
        <taxon>Clostridia</taxon>
        <taxon>Lachnospirales</taxon>
        <taxon>Lachnospiraceae</taxon>
        <taxon>Eshraghiella</taxon>
    </lineage>
</organism>
<evidence type="ECO:0000256" key="2">
    <source>
        <dbReference type="ARBA" id="ARBA00022475"/>
    </source>
</evidence>
<evidence type="ECO:0000256" key="1">
    <source>
        <dbReference type="ARBA" id="ARBA00004651"/>
    </source>
</evidence>
<keyword evidence="5 6" id="KW-0472">Membrane</keyword>
<keyword evidence="2" id="KW-1003">Cell membrane</keyword>
<evidence type="ECO:0000256" key="3">
    <source>
        <dbReference type="ARBA" id="ARBA00022692"/>
    </source>
</evidence>
<protein>
    <submittedName>
        <fullName evidence="7">Polysaccharide biosynthesis protein</fullName>
    </submittedName>
</protein>
<name>R5L878_9FIRM</name>
<sequence length="542" mass="59489">MDDKTSGKHIIKQGTILAAASVISRIIGMLYRSPMAAVIGDKGNGLYSFAFEIYSIALILSSYSMPLAVSKLLSARFAKKEYKNADKIYKFAYIFAAVSGMVMALILFFGAGTIERLSGHEGLALPLKVLAPTVFVVALAGTTRGFFQSRNTMMPTAVSQLAEQIINAIVSIVAAVILVRFAANEFDKARYGAAGGTIGTLFGALSSLMFLIFLFVIYKPRMRKHLSHDKVGVTVSNEEVLKLIVATIVPVILSQTVYQSIGVVDGFMFGNLYKGSDSTALYGIYSSKYRLMVNVPNAISSALASSMIPSLVSLYTLKNFVEFRARLKTSVKFNMIIAFPCAFGISALSEMIMKLLFPTTDTVISGRMLMYGSIAVLFYALSTVTNAALQGMDRMRLPVRHAAISLLIHIPLMVILLKFTKLGAHALVIGNIIYPLIVCALNWVSVARYANYRQEVKTTFIIPLLASSVMWIETFCLSRLMAKVLPVNYITNALITIICIVNACLVYFIMLFVLKGVTREELKEFPMGGRMAKFADKLKIKF</sequence>
<comment type="subcellular location">
    <subcellularLocation>
        <location evidence="1">Cell membrane</location>
        <topology evidence="1">Multi-pass membrane protein</topology>
    </subcellularLocation>
</comment>
<dbReference type="AlphaFoldDB" id="R5L878"/>
<reference evidence="7" key="1">
    <citation type="submission" date="2012-11" db="EMBL/GenBank/DDBJ databases">
        <title>Dependencies among metagenomic species, viruses, plasmids and units of genetic variation.</title>
        <authorList>
            <person name="Nielsen H.B."/>
            <person name="Almeida M."/>
            <person name="Juncker A.S."/>
            <person name="Rasmussen S."/>
            <person name="Li J."/>
            <person name="Sunagawa S."/>
            <person name="Plichta D."/>
            <person name="Gautier L."/>
            <person name="Le Chatelier E."/>
            <person name="Peletier E."/>
            <person name="Bonde I."/>
            <person name="Nielsen T."/>
            <person name="Manichanh C."/>
            <person name="Arumugam M."/>
            <person name="Batto J."/>
            <person name="Santos M.B.Q.D."/>
            <person name="Blom N."/>
            <person name="Borruel N."/>
            <person name="Burgdorf K.S."/>
            <person name="Boumezbeur F."/>
            <person name="Casellas F."/>
            <person name="Dore J."/>
            <person name="Guarner F."/>
            <person name="Hansen T."/>
            <person name="Hildebrand F."/>
            <person name="Kaas R.S."/>
            <person name="Kennedy S."/>
            <person name="Kristiansen K."/>
            <person name="Kultima J.R."/>
            <person name="Leonard P."/>
            <person name="Levenez F."/>
            <person name="Lund O."/>
            <person name="Moumen B."/>
            <person name="Le Paslier D."/>
            <person name="Pons N."/>
            <person name="Pedersen O."/>
            <person name="Prifti E."/>
            <person name="Qin J."/>
            <person name="Raes J."/>
            <person name="Tap J."/>
            <person name="Tims S."/>
            <person name="Ussery D.W."/>
            <person name="Yamada T."/>
            <person name="MetaHit consortium"/>
            <person name="Renault P."/>
            <person name="Sicheritz-Ponten T."/>
            <person name="Bork P."/>
            <person name="Wang J."/>
            <person name="Brunak S."/>
            <person name="Ehrlich S.D."/>
        </authorList>
    </citation>
    <scope>NUCLEOTIDE SEQUENCE [LARGE SCALE GENOMIC DNA]</scope>
</reference>
<feature type="transmembrane region" description="Helical" evidence="6">
    <location>
        <begin position="195"/>
        <end position="218"/>
    </location>
</feature>
<dbReference type="CDD" id="cd13124">
    <property type="entry name" value="MATE_SpoVB_like"/>
    <property type="match status" value="1"/>
</dbReference>
<dbReference type="EMBL" id="CAYU010000003">
    <property type="protein sequence ID" value="CCY75400.1"/>
    <property type="molecule type" value="Genomic_DNA"/>
</dbReference>
<evidence type="ECO:0000256" key="5">
    <source>
        <dbReference type="ARBA" id="ARBA00023136"/>
    </source>
</evidence>